<organism evidence="1 2">
    <name type="scientific">Sphingomonas tagetis</name>
    <dbReference type="NCBI Taxonomy" id="2949092"/>
    <lineage>
        <taxon>Bacteria</taxon>
        <taxon>Pseudomonadati</taxon>
        <taxon>Pseudomonadota</taxon>
        <taxon>Alphaproteobacteria</taxon>
        <taxon>Sphingomonadales</taxon>
        <taxon>Sphingomonadaceae</taxon>
        <taxon>Sphingomonas</taxon>
    </lineage>
</organism>
<gene>
    <name evidence="1" type="ORF">M9978_22875</name>
</gene>
<evidence type="ECO:0000313" key="1">
    <source>
        <dbReference type="EMBL" id="MCP3733252.1"/>
    </source>
</evidence>
<proteinExistence type="predicted"/>
<accession>A0A9X2HP91</accession>
<name>A0A9X2HP91_9SPHN</name>
<dbReference type="EMBL" id="JAMLDX010000047">
    <property type="protein sequence ID" value="MCP3733252.1"/>
    <property type="molecule type" value="Genomic_DNA"/>
</dbReference>
<sequence>FVADPLHYLALIETKPGALDQAAALQGWALPDVFQHLRHLLEARMGNRGKREFIQVLRLLEALPLDIVTGAVTQAIQIGAIGFDAVKLIALARIERRPARLDLAAYPHLPRTAVKTTSAADYAVLAA</sequence>
<feature type="non-terminal residue" evidence="1">
    <location>
        <position position="1"/>
    </location>
</feature>
<dbReference type="Proteomes" id="UP001139451">
    <property type="component" value="Unassembled WGS sequence"/>
</dbReference>
<reference evidence="1" key="1">
    <citation type="submission" date="2022-05" db="EMBL/GenBank/DDBJ databases">
        <title>Sphingomonas sp. strain MG17 Genome sequencing and assembly.</title>
        <authorList>
            <person name="Kim I."/>
        </authorList>
    </citation>
    <scope>NUCLEOTIDE SEQUENCE</scope>
    <source>
        <strain evidence="1">MG17</strain>
    </source>
</reference>
<evidence type="ECO:0000313" key="2">
    <source>
        <dbReference type="Proteomes" id="UP001139451"/>
    </source>
</evidence>
<protein>
    <submittedName>
        <fullName evidence="1">IS21 family transposase</fullName>
    </submittedName>
</protein>
<comment type="caution">
    <text evidence="1">The sequence shown here is derived from an EMBL/GenBank/DDBJ whole genome shotgun (WGS) entry which is preliminary data.</text>
</comment>
<keyword evidence="2" id="KW-1185">Reference proteome</keyword>
<dbReference type="AlphaFoldDB" id="A0A9X2HP91"/>